<accession>A0A226HKT8</accession>
<dbReference type="OrthoDB" id="1371388at2"/>
<proteinExistence type="predicted"/>
<dbReference type="AlphaFoldDB" id="A0A226HKT8"/>
<keyword evidence="2" id="KW-1185">Reference proteome</keyword>
<reference evidence="1 2" key="1">
    <citation type="submission" date="2016-11" db="EMBL/GenBank/DDBJ databases">
        <title>Whole genomes of Flavobacteriaceae.</title>
        <authorList>
            <person name="Stine C."/>
            <person name="Li C."/>
            <person name="Tadesse D."/>
        </authorList>
    </citation>
    <scope>NUCLEOTIDE SEQUENCE [LARGE SCALE GENOMIC DNA]</scope>
    <source>
        <strain evidence="1 2">DSM 18292</strain>
    </source>
</reference>
<organism evidence="1 2">
    <name type="scientific">Flavobacterium hercynium</name>
    <dbReference type="NCBI Taxonomy" id="387094"/>
    <lineage>
        <taxon>Bacteria</taxon>
        <taxon>Pseudomonadati</taxon>
        <taxon>Bacteroidota</taxon>
        <taxon>Flavobacteriia</taxon>
        <taxon>Flavobacteriales</taxon>
        <taxon>Flavobacteriaceae</taxon>
        <taxon>Flavobacterium</taxon>
    </lineage>
</organism>
<sequence>MPTTQKLKKLLSHNYNANIVIEENEGRPKVIIIADANSGTMFWAVENAMFSFKDEDDNMWSTVPDCLIINDEKHHPQVGHSITGPDGEICIFSTEETILGMATHYFEKHIDIFYGFDLCRNMHTFQEKINGKTFTYKLMEKGFKSALYERIDRYISSN</sequence>
<dbReference type="Proteomes" id="UP000198345">
    <property type="component" value="Unassembled WGS sequence"/>
</dbReference>
<dbReference type="EMBL" id="MUGW01000008">
    <property type="protein sequence ID" value="OXA94897.1"/>
    <property type="molecule type" value="Genomic_DNA"/>
</dbReference>
<evidence type="ECO:0000313" key="2">
    <source>
        <dbReference type="Proteomes" id="UP000198345"/>
    </source>
</evidence>
<evidence type="ECO:0000313" key="1">
    <source>
        <dbReference type="EMBL" id="OXA94897.1"/>
    </source>
</evidence>
<protein>
    <submittedName>
        <fullName evidence="1">Uncharacterized protein</fullName>
    </submittedName>
</protein>
<name>A0A226HKT8_9FLAO</name>
<comment type="caution">
    <text evidence="1">The sequence shown here is derived from an EMBL/GenBank/DDBJ whole genome shotgun (WGS) entry which is preliminary data.</text>
</comment>
<gene>
    <name evidence="1" type="ORF">B0A66_04025</name>
</gene>
<dbReference type="RefSeq" id="WP_089048560.1">
    <property type="nucleotide sequence ID" value="NZ_FXTV01000002.1"/>
</dbReference>